<name>A0A210QBM4_MIZYE</name>
<feature type="signal peptide" evidence="1">
    <location>
        <begin position="1"/>
        <end position="34"/>
    </location>
</feature>
<protein>
    <submittedName>
        <fullName evidence="2">Uncharacterized protein</fullName>
    </submittedName>
</protein>
<evidence type="ECO:0000256" key="1">
    <source>
        <dbReference type="SAM" id="SignalP"/>
    </source>
</evidence>
<reference evidence="2 3" key="1">
    <citation type="journal article" date="2017" name="Nat. Ecol. Evol.">
        <title>Scallop genome provides insights into evolution of bilaterian karyotype and development.</title>
        <authorList>
            <person name="Wang S."/>
            <person name="Zhang J."/>
            <person name="Jiao W."/>
            <person name="Li J."/>
            <person name="Xun X."/>
            <person name="Sun Y."/>
            <person name="Guo X."/>
            <person name="Huan P."/>
            <person name="Dong B."/>
            <person name="Zhang L."/>
            <person name="Hu X."/>
            <person name="Sun X."/>
            <person name="Wang J."/>
            <person name="Zhao C."/>
            <person name="Wang Y."/>
            <person name="Wang D."/>
            <person name="Huang X."/>
            <person name="Wang R."/>
            <person name="Lv J."/>
            <person name="Li Y."/>
            <person name="Zhang Z."/>
            <person name="Liu B."/>
            <person name="Lu W."/>
            <person name="Hui Y."/>
            <person name="Liang J."/>
            <person name="Zhou Z."/>
            <person name="Hou R."/>
            <person name="Li X."/>
            <person name="Liu Y."/>
            <person name="Li H."/>
            <person name="Ning X."/>
            <person name="Lin Y."/>
            <person name="Zhao L."/>
            <person name="Xing Q."/>
            <person name="Dou J."/>
            <person name="Li Y."/>
            <person name="Mao J."/>
            <person name="Guo H."/>
            <person name="Dou H."/>
            <person name="Li T."/>
            <person name="Mu C."/>
            <person name="Jiang W."/>
            <person name="Fu Q."/>
            <person name="Fu X."/>
            <person name="Miao Y."/>
            <person name="Liu J."/>
            <person name="Yu Q."/>
            <person name="Li R."/>
            <person name="Liao H."/>
            <person name="Li X."/>
            <person name="Kong Y."/>
            <person name="Jiang Z."/>
            <person name="Chourrout D."/>
            <person name="Li R."/>
            <person name="Bao Z."/>
        </authorList>
    </citation>
    <scope>NUCLEOTIDE SEQUENCE [LARGE SCALE GENOMIC DNA]</scope>
    <source>
        <strain evidence="2 3">PY_sf001</strain>
    </source>
</reference>
<sequence>MLCFLCYRYSANMRTACVTLLVVVVALGLSACLGQEGDDVYDDDNYYGVPQYSSGGYASSYPQYGGMTYGQGYGHGKGYGKGYGNGYGKGYGRVESTVIRAPYAAPMPMYMPPPPVMPVGGFGGFGGDDGIFGQNNGLILMLLLLPLLLSNSNGGLLG</sequence>
<keyword evidence="3" id="KW-1185">Reference proteome</keyword>
<evidence type="ECO:0000313" key="3">
    <source>
        <dbReference type="Proteomes" id="UP000242188"/>
    </source>
</evidence>
<feature type="chain" id="PRO_5012194198" evidence="1">
    <location>
        <begin position="35"/>
        <end position="158"/>
    </location>
</feature>
<keyword evidence="1" id="KW-0732">Signal</keyword>
<proteinExistence type="predicted"/>
<accession>A0A210QBM4</accession>
<comment type="caution">
    <text evidence="2">The sequence shown here is derived from an EMBL/GenBank/DDBJ whole genome shotgun (WGS) entry which is preliminary data.</text>
</comment>
<evidence type="ECO:0000313" key="2">
    <source>
        <dbReference type="EMBL" id="OWF46134.1"/>
    </source>
</evidence>
<gene>
    <name evidence="2" type="ORF">KP79_PYT04331</name>
</gene>
<dbReference type="EMBL" id="NEDP02004270">
    <property type="protein sequence ID" value="OWF46134.1"/>
    <property type="molecule type" value="Genomic_DNA"/>
</dbReference>
<organism evidence="2 3">
    <name type="scientific">Mizuhopecten yessoensis</name>
    <name type="common">Japanese scallop</name>
    <name type="synonym">Patinopecten yessoensis</name>
    <dbReference type="NCBI Taxonomy" id="6573"/>
    <lineage>
        <taxon>Eukaryota</taxon>
        <taxon>Metazoa</taxon>
        <taxon>Spiralia</taxon>
        <taxon>Lophotrochozoa</taxon>
        <taxon>Mollusca</taxon>
        <taxon>Bivalvia</taxon>
        <taxon>Autobranchia</taxon>
        <taxon>Pteriomorphia</taxon>
        <taxon>Pectinida</taxon>
        <taxon>Pectinoidea</taxon>
        <taxon>Pectinidae</taxon>
        <taxon>Mizuhopecten</taxon>
    </lineage>
</organism>
<dbReference type="Proteomes" id="UP000242188">
    <property type="component" value="Unassembled WGS sequence"/>
</dbReference>
<dbReference type="AlphaFoldDB" id="A0A210QBM4"/>